<evidence type="ECO:0000256" key="1">
    <source>
        <dbReference type="SAM" id="MobiDB-lite"/>
    </source>
</evidence>
<organism evidence="3 5">
    <name type="scientific">Vagococcus xieshaowenii</name>
    <dbReference type="NCBI Taxonomy" id="2562451"/>
    <lineage>
        <taxon>Bacteria</taxon>
        <taxon>Bacillati</taxon>
        <taxon>Bacillota</taxon>
        <taxon>Bacilli</taxon>
        <taxon>Lactobacillales</taxon>
        <taxon>Enterococcaceae</taxon>
        <taxon>Vagococcus</taxon>
    </lineage>
</organism>
<keyword evidence="4" id="KW-1185">Reference proteome</keyword>
<name>A0AAJ5EGG5_9ENTE</name>
<sequence length="59" mass="5992">MNNIEQGIVNVELTPGPKGDKGDAGPQGEQGPAGKDGVVTQEQYDAIIARLDALEGGTA</sequence>
<protein>
    <recommendedName>
        <fullName evidence="6">Collagen-like protein</fullName>
    </recommendedName>
</protein>
<reference evidence="2 4" key="2">
    <citation type="journal article" date="2020" name="Int. J. Syst. Evol. Microbiol.">
        <title>Vagococcus xieshaowenii sp. nov., isolated from snow finch (Montifringilla taczanowskii) cloacal content.</title>
        <authorList>
            <person name="Ge Y."/>
            <person name="Yang J."/>
            <person name="Lai X.H."/>
            <person name="Zhang G."/>
            <person name="Jin D."/>
            <person name="Lu S."/>
            <person name="Wang B."/>
            <person name="Huang Y."/>
            <person name="Huang Y."/>
            <person name="Ren Z."/>
            <person name="Zhang X."/>
            <person name="Xu J."/>
        </authorList>
    </citation>
    <scope>NUCLEOTIDE SEQUENCE [LARGE SCALE GENOMIC DNA]</scope>
    <source>
        <strain evidence="4">personal::cf-49</strain>
        <strain evidence="2">Personal::cf-49</strain>
    </source>
</reference>
<evidence type="ECO:0000313" key="3">
    <source>
        <dbReference type="EMBL" id="TFZ41932.1"/>
    </source>
</evidence>
<dbReference type="Proteomes" id="UP000297725">
    <property type="component" value="Unassembled WGS sequence"/>
</dbReference>
<evidence type="ECO:0000313" key="2">
    <source>
        <dbReference type="EMBL" id="QCA29577.1"/>
    </source>
</evidence>
<dbReference type="Proteomes" id="UP000296883">
    <property type="component" value="Chromosome"/>
</dbReference>
<gene>
    <name evidence="3" type="ORF">E4031_04750</name>
    <name evidence="2" type="ORF">E4Z98_02570</name>
</gene>
<dbReference type="EMBL" id="CP038865">
    <property type="protein sequence ID" value="QCA29577.1"/>
    <property type="molecule type" value="Genomic_DNA"/>
</dbReference>
<feature type="region of interest" description="Disordered" evidence="1">
    <location>
        <begin position="1"/>
        <end position="37"/>
    </location>
</feature>
<reference evidence="3 5" key="1">
    <citation type="submission" date="2019-03" db="EMBL/GenBank/DDBJ databases">
        <title>Vagococcus sp. was isolated fron gut of Carduelis flavirostris.</title>
        <authorList>
            <person name="Ge Y."/>
        </authorList>
    </citation>
    <scope>NUCLEOTIDE SEQUENCE [LARGE SCALE GENOMIC DNA]</scope>
    <source>
        <strain evidence="3 5">CF-210</strain>
    </source>
</reference>
<dbReference type="Gene3D" id="1.20.5.320">
    <property type="entry name" value="6-Phosphogluconate Dehydrogenase, domain 3"/>
    <property type="match status" value="1"/>
</dbReference>
<proteinExistence type="predicted"/>
<dbReference type="AlphaFoldDB" id="A0AAJ5EGG5"/>
<dbReference type="EMBL" id="SRHU01000018">
    <property type="protein sequence ID" value="TFZ41932.1"/>
    <property type="molecule type" value="Genomic_DNA"/>
</dbReference>
<evidence type="ECO:0000313" key="4">
    <source>
        <dbReference type="Proteomes" id="UP000296883"/>
    </source>
</evidence>
<evidence type="ECO:0008006" key="6">
    <source>
        <dbReference type="Google" id="ProtNLM"/>
    </source>
</evidence>
<evidence type="ECO:0000313" key="5">
    <source>
        <dbReference type="Proteomes" id="UP000297725"/>
    </source>
</evidence>
<accession>A0AAJ5EGG5</accession>